<dbReference type="AlphaFoldDB" id="A0A0B8T2N6"/>
<accession>A0A0B8T2N6</accession>
<proteinExistence type="predicted"/>
<organism evidence="1 2">
    <name type="scientific">Sphingobacterium deserti</name>
    <dbReference type="NCBI Taxonomy" id="1229276"/>
    <lineage>
        <taxon>Bacteria</taxon>
        <taxon>Pseudomonadati</taxon>
        <taxon>Bacteroidota</taxon>
        <taxon>Sphingobacteriia</taxon>
        <taxon>Sphingobacteriales</taxon>
        <taxon>Sphingobacteriaceae</taxon>
        <taxon>Sphingobacterium</taxon>
    </lineage>
</organism>
<evidence type="ECO:0000313" key="2">
    <source>
        <dbReference type="Proteomes" id="UP000031802"/>
    </source>
</evidence>
<dbReference type="STRING" id="1229276.DI53_2974"/>
<dbReference type="Proteomes" id="UP000031802">
    <property type="component" value="Unassembled WGS sequence"/>
</dbReference>
<comment type="caution">
    <text evidence="1">The sequence shown here is derived from an EMBL/GenBank/DDBJ whole genome shotgun (WGS) entry which is preliminary data.</text>
</comment>
<name>A0A0B8T2N6_9SPHI</name>
<gene>
    <name evidence="1" type="ORF">DI53_2974</name>
</gene>
<dbReference type="EMBL" id="JJMU01000054">
    <property type="protein sequence ID" value="KGE13138.1"/>
    <property type="molecule type" value="Genomic_DNA"/>
</dbReference>
<protein>
    <submittedName>
        <fullName evidence="1">Uncharacterized protein</fullName>
    </submittedName>
</protein>
<dbReference type="PATRIC" id="fig|1229276.3.peg.3076"/>
<reference evidence="1 2" key="2">
    <citation type="journal article" date="2015" name="PLoS ONE">
        <title>Whole-Genome Optical Mapping and Finished Genome Sequence of Sphingobacterium deserti sp. nov., a New Species Isolated from the Western Desert of China.</title>
        <authorList>
            <person name="Teng C."/>
            <person name="Zhou Z."/>
            <person name="Molnar I."/>
            <person name="Li X."/>
            <person name="Tang R."/>
            <person name="Chen M."/>
            <person name="Wang L."/>
            <person name="Su S."/>
            <person name="Zhang W."/>
            <person name="Lin M."/>
        </authorList>
    </citation>
    <scope>NUCLEOTIDE SEQUENCE [LARGE SCALE GENOMIC DNA]</scope>
    <source>
        <strain evidence="2">ACCC05744</strain>
    </source>
</reference>
<reference evidence="2" key="1">
    <citation type="submission" date="2014-04" db="EMBL/GenBank/DDBJ databases">
        <title>Whole-Genome optical mapping and complete genome sequence of Sphingobacterium deserti sp. nov., a new spaces isolated from desert in the west of China.</title>
        <authorList>
            <person name="Teng C."/>
            <person name="Zhou Z."/>
            <person name="Li X."/>
            <person name="Chen M."/>
            <person name="Lin M."/>
            <person name="Wang L."/>
            <person name="Su S."/>
            <person name="Zhang C."/>
            <person name="Zhang W."/>
        </authorList>
    </citation>
    <scope>NUCLEOTIDE SEQUENCE [LARGE SCALE GENOMIC DNA]</scope>
    <source>
        <strain evidence="2">ACCC05744</strain>
    </source>
</reference>
<keyword evidence="2" id="KW-1185">Reference proteome</keyword>
<sequence>MGTREYLLDKATKEGKLEGRLEERAKAEADKKASARKMLQNGFDVALISDIIGLSVSEVEKLK</sequence>
<evidence type="ECO:0000313" key="1">
    <source>
        <dbReference type="EMBL" id="KGE13138.1"/>
    </source>
</evidence>